<name>W2HNW9_PHYNI</name>
<proteinExistence type="predicted"/>
<dbReference type="Gene3D" id="1.25.40.10">
    <property type="entry name" value="Tetratricopeptide repeat domain"/>
    <property type="match status" value="1"/>
</dbReference>
<dbReference type="Proteomes" id="UP000053236">
    <property type="component" value="Unassembled WGS sequence"/>
</dbReference>
<feature type="compositionally biased region" description="Basic residues" evidence="1">
    <location>
        <begin position="541"/>
        <end position="553"/>
    </location>
</feature>
<protein>
    <recommendedName>
        <fullName evidence="3">WW domain-containing protein</fullName>
    </recommendedName>
</protein>
<accession>W2HNW9</accession>
<dbReference type="PROSITE" id="PS50096">
    <property type="entry name" value="IQ"/>
    <property type="match status" value="2"/>
</dbReference>
<dbReference type="EMBL" id="KI684075">
    <property type="protein sequence ID" value="ETK96270.1"/>
    <property type="molecule type" value="Genomic_DNA"/>
</dbReference>
<dbReference type="InterPro" id="IPR011990">
    <property type="entry name" value="TPR-like_helical_dom_sf"/>
</dbReference>
<reference evidence="2" key="1">
    <citation type="submission" date="2013-11" db="EMBL/GenBank/DDBJ databases">
        <title>The Genome Sequence of Phytophthora parasitica CJ02B3.</title>
        <authorList>
            <consortium name="The Broad Institute Genomics Platform"/>
            <person name="Russ C."/>
            <person name="Tyler B."/>
            <person name="Panabieres F."/>
            <person name="Shan W."/>
            <person name="Tripathy S."/>
            <person name="Grunwald N."/>
            <person name="Machado M."/>
            <person name="Johnson C.S."/>
            <person name="Arredondo F."/>
            <person name="Hong C."/>
            <person name="Coffey M."/>
            <person name="Young S.K."/>
            <person name="Zeng Q."/>
            <person name="Gargeya S."/>
            <person name="Fitzgerald M."/>
            <person name="Abouelleil A."/>
            <person name="Alvarado L."/>
            <person name="Chapman S.B."/>
            <person name="Gainer-Dewar J."/>
            <person name="Goldberg J."/>
            <person name="Griggs A."/>
            <person name="Gujja S."/>
            <person name="Hansen M."/>
            <person name="Howarth C."/>
            <person name="Imamovic A."/>
            <person name="Ireland A."/>
            <person name="Larimer J."/>
            <person name="McCowan C."/>
            <person name="Murphy C."/>
            <person name="Pearson M."/>
            <person name="Poon T.W."/>
            <person name="Priest M."/>
            <person name="Roberts A."/>
            <person name="Saif S."/>
            <person name="Shea T."/>
            <person name="Sykes S."/>
            <person name="Wortman J."/>
            <person name="Nusbaum C."/>
            <person name="Birren B."/>
        </authorList>
    </citation>
    <scope>NUCLEOTIDE SEQUENCE [LARGE SCALE GENOMIC DNA]</scope>
    <source>
        <strain evidence="2">CJ02B3</strain>
    </source>
</reference>
<dbReference type="SUPFAM" id="SSF48452">
    <property type="entry name" value="TPR-like"/>
    <property type="match status" value="1"/>
</dbReference>
<evidence type="ECO:0000256" key="1">
    <source>
        <dbReference type="SAM" id="MobiDB-lite"/>
    </source>
</evidence>
<organism evidence="2">
    <name type="scientific">Phytophthora nicotianae</name>
    <name type="common">Potato buckeye rot agent</name>
    <name type="synonym">Phytophthora parasitica</name>
    <dbReference type="NCBI Taxonomy" id="4792"/>
    <lineage>
        <taxon>Eukaryota</taxon>
        <taxon>Sar</taxon>
        <taxon>Stramenopiles</taxon>
        <taxon>Oomycota</taxon>
        <taxon>Peronosporomycetes</taxon>
        <taxon>Peronosporales</taxon>
        <taxon>Peronosporaceae</taxon>
        <taxon>Phytophthora</taxon>
    </lineage>
</organism>
<dbReference type="VEuPathDB" id="FungiDB:PPTG_00860"/>
<dbReference type="Gene3D" id="1.20.5.190">
    <property type="match status" value="1"/>
</dbReference>
<gene>
    <name evidence="2" type="ORF">L915_00946</name>
</gene>
<evidence type="ECO:0000313" key="2">
    <source>
        <dbReference type="EMBL" id="ETK96270.1"/>
    </source>
</evidence>
<sequence>METEDSTSSLSSADVSTAFPAASVLCKFDVAALRRDFDRLSVDDLTALASFPAEPHELIGRIVAVTHCLLLSLASEHTKLELRAPPWPLLRLQLLDNTAKIWRKLRKRAWQLEAGSKLLSPAQIHFGCTELVPFILPPKPGNHRSYTSWQLERVAQVSTIAASLGAWGIFCLCCCVLPKSSRLRLQPSLEIKDQDVPLSGITSLTRVKKNNVGVKLGSIPVHNRCLQSSRRIGVKVGGRFLLCYTRFPAYSSSHTINPFETFGEWSTYCLERNRTGRTLYSLNDTSWCKPLHAIETELPQKTQPVALCYMPPLAQQSLLLQLGFHEHVFERPAQEFPYIKRLQPVLPTFTLKLAVISIDSTSQLTLVGIGNVWITMKTTVADLRSQVTPSISSHLLQVFSNVDTQGNFRFIYRGSILAVSQERYLAALTLLPFTLLVVASNFHAKEIRRHSCSSQFWRHHCEVSQSLVNAGLPDHISNLQAPGSSITIPMEPQIYAMHQPLEISTTSHIVEIFTHWQAFVCFQQLQDSSVLFQLPQRTKKHVKSLSKPPRHRQKEQDDDRDESIPYGPQPQQLPRKKFNSNKEWLMPLYAVVDVKSPITAVLKTPFRQDVENTLEAPCRLVMAEEPNVIHFTRINFVTAEHDESGVPHAVFEIAFLRDESCPLESFVTLTNAYVWRITPRKAHTNREISALPTKWMLDLYRFVQHPTYDFQSPMCQLRTFFRVKVPWVSAERAIEAAFWSKDVDWTPSVSSTDLYSVILRPIFDTLCRSHPPAFGVDSVKFSKLLYETNIQPKLLSIGDAAFLFASKTTPGFNEMDFNGFVRAIEWLAQQFYSDNTKTRTKPGIQHTMLLWRRENARGLQDSLRRFCFETLVHLPCLASIWHEIMESWRIERKQQLLQEYALKYCAATRLRANWIGFVTWRIYLRRRQRMKEERMAATEIQSLVRGRKQYLEYQRVRQIVVRTQRRVHARSELRRLRVERKIFIDRMRLRLVKWTRHHLWILSAWKRVNAVRAARRDRIREKRSRRIGVAIFPLDTRRLRFSLYRAKPVASKDPEKQADSFEMSSTKAAEYELEVVDPARSWCHVFCVSQQEIDQFISEETERQSLQLQLGFTTAALAEKQASSSVTPQVQTKQVKATVVRDSVPYPVLKPNIMLLALARRLFILNGMQQSLRCYTDPSDTSQGKVIFKGAVRSELVQDNEVAVQRHIIHALEWVGTFKLLTYTPATSIKRRYDLDAAFILMVLEFSRFQSMRLRINEDEEAIAEDSDKQSLRTDDEQQFIPHQIHRILTGPHKLLAFQCIISYVLKYGVRTPTYSMMPHVIAERERQREEQESRQRDAAINLERKLVVKIQSRFRQHLARKIRLQLALTAYFKQFDRERGRFVYVFQYLQGERIVLEQKPFSLFDQDVPLPPDEWQLVDNNVQFFNPRRGICSRFNDNLAATVIQRWYRKKMWHGMNKWSLRDLASALRYHDSTQKPLNMTDPGQLENIKLHALQLHVLKHQYKEAYPVYEAALKLSPRDPQTLVCLALLLVISCRYPAAKSWQCAMTLLQQARDTDDDLTSTLHDIELYFFRWALLLQPKNSQTIANYAVYLQCVHLDIDKAELLYRRALDLDPTNDLIVTNFQRLQSERAPGRLYGFAGPGATTLARSSEIRRCGSWREMEDPEAQSLMPTRFFHSLRTGKCTWERPIEKDNPVECLLDRTQIVSSLTDTYP</sequence>
<evidence type="ECO:0008006" key="3">
    <source>
        <dbReference type="Google" id="ProtNLM"/>
    </source>
</evidence>
<feature type="region of interest" description="Disordered" evidence="1">
    <location>
        <begin position="541"/>
        <end position="575"/>
    </location>
</feature>